<evidence type="ECO:0000313" key="2">
    <source>
        <dbReference type="EMBL" id="ADV65373.1"/>
    </source>
</evidence>
<feature type="domain" description="HD" evidence="1">
    <location>
        <begin position="22"/>
        <end position="125"/>
    </location>
</feature>
<keyword evidence="2" id="KW-0378">Hydrolase</keyword>
<dbReference type="PANTHER" id="PTHR33594:SF1">
    <property type="entry name" value="HD_PDEASE DOMAIN-CONTAINING PROTEIN"/>
    <property type="match status" value="1"/>
</dbReference>
<dbReference type="Pfam" id="PF01966">
    <property type="entry name" value="HD"/>
    <property type="match status" value="1"/>
</dbReference>
<reference evidence="3" key="1">
    <citation type="submission" date="2010-11" db="EMBL/GenBank/DDBJ databases">
        <title>The complete genome of Desulfurococcus mucosus DSM 2162.</title>
        <authorList>
            <consortium name="US DOE Joint Genome Institute (JGI-PGF)"/>
            <person name="Lucas S."/>
            <person name="Copeland A."/>
            <person name="Lapidus A."/>
            <person name="Bruce D."/>
            <person name="Goodwin L."/>
            <person name="Pitluck S."/>
            <person name="Kyrpides N."/>
            <person name="Mavromatis K."/>
            <person name="Pagani I."/>
            <person name="Ivanova N."/>
            <person name="Ovchinnikova G."/>
            <person name="Chertkov O."/>
            <person name="Held B."/>
            <person name="Brettin T."/>
            <person name="Detter J.C."/>
            <person name="Tapia R."/>
            <person name="Han C."/>
            <person name="Land M."/>
            <person name="Hauser L."/>
            <person name="Markowitz V."/>
            <person name="Cheng J.-F."/>
            <person name="Hugenholtz P."/>
            <person name="Woyke T."/>
            <person name="Wu D."/>
            <person name="Wirth R."/>
            <person name="Bilek Y."/>
            <person name="Hader T."/>
            <person name="Klenk H.-P."/>
            <person name="Eisen J.A."/>
        </authorList>
    </citation>
    <scope>NUCLEOTIDE SEQUENCE [LARGE SCALE GENOMIC DNA]</scope>
    <source>
        <strain evidence="3">ATCC 35584 / DSM 2162 / JCM 9187 / O7/1</strain>
    </source>
</reference>
<dbReference type="GeneID" id="10153779"/>
<dbReference type="RefSeq" id="WP_013562595.1">
    <property type="nucleotide sequence ID" value="NC_014961.1"/>
</dbReference>
<dbReference type="SUPFAM" id="SSF109604">
    <property type="entry name" value="HD-domain/PDEase-like"/>
    <property type="match status" value="1"/>
</dbReference>
<protein>
    <submittedName>
        <fullName evidence="2">Metal dependent phosphohydrolase</fullName>
    </submittedName>
</protein>
<proteinExistence type="predicted"/>
<dbReference type="HOGENOM" id="CLU_036524_3_1_2"/>
<dbReference type="InterPro" id="IPR006674">
    <property type="entry name" value="HD_domain"/>
</dbReference>
<accession>E8RA67</accession>
<dbReference type="InterPro" id="IPR003607">
    <property type="entry name" value="HD/PDEase_dom"/>
</dbReference>
<reference evidence="2 3" key="2">
    <citation type="journal article" date="2011" name="Stand. Genomic Sci.">
        <title>Complete genome sequence of Desulfurococcus mucosus type strain (O7/1).</title>
        <authorList>
            <person name="Wirth R."/>
            <person name="Chertkov O."/>
            <person name="Held B."/>
            <person name="Lapidus A."/>
            <person name="Nolan M."/>
            <person name="Lucas S."/>
            <person name="Hammon N."/>
            <person name="Deshpande S."/>
            <person name="Cheng J.F."/>
            <person name="Tapia R."/>
            <person name="Han C."/>
            <person name="Goodwin L."/>
            <person name="Pitluck S."/>
            <person name="Liolios K."/>
            <person name="Ioanna P."/>
            <person name="Ivanova N."/>
            <person name="Mavromatis K."/>
            <person name="Mikhailova N."/>
            <person name="Pati A."/>
            <person name="Chen A."/>
            <person name="Palaniappan K."/>
            <person name="Land M."/>
            <person name="Hauser L."/>
            <person name="Chang Y.J."/>
            <person name="Jeffries C.D."/>
            <person name="Bilek Y."/>
            <person name="Hader T."/>
            <person name="Rohde M."/>
            <person name="Spring S."/>
            <person name="Sikorski J."/>
            <person name="Goker M."/>
            <person name="Woyke T."/>
            <person name="Bristow J."/>
            <person name="Eisen J.A."/>
            <person name="Markowitz V."/>
            <person name="Hugenholtz P."/>
            <person name="Kyrpides N.C."/>
            <person name="Klenk H.P."/>
        </authorList>
    </citation>
    <scope>NUCLEOTIDE SEQUENCE [LARGE SCALE GENOMIC DNA]</scope>
    <source>
        <strain evidence="3">ATCC 35584 / DSM 2162 / JCM 9187 / O7/1</strain>
    </source>
</reference>
<keyword evidence="3" id="KW-1185">Reference proteome</keyword>
<name>E8RA67_DESM0</name>
<dbReference type="OrthoDB" id="17914at2157"/>
<dbReference type="CDD" id="cd00077">
    <property type="entry name" value="HDc"/>
    <property type="match status" value="1"/>
</dbReference>
<dbReference type="EMBL" id="CP002363">
    <property type="protein sequence ID" value="ADV65373.1"/>
    <property type="molecule type" value="Genomic_DNA"/>
</dbReference>
<dbReference type="STRING" id="765177.Desmu_1071"/>
<organism evidence="2 3">
    <name type="scientific">Desulfurococcus mucosus (strain ATCC 35584 / DSM 2162 / JCM 9187 / O7/1)</name>
    <dbReference type="NCBI Taxonomy" id="765177"/>
    <lineage>
        <taxon>Archaea</taxon>
        <taxon>Thermoproteota</taxon>
        <taxon>Thermoprotei</taxon>
        <taxon>Desulfurococcales</taxon>
        <taxon>Desulfurococcaceae</taxon>
        <taxon>Desulfurococcus</taxon>
    </lineage>
</organism>
<dbReference type="AlphaFoldDB" id="E8RA67"/>
<dbReference type="GO" id="GO:0016787">
    <property type="term" value="F:hydrolase activity"/>
    <property type="evidence" value="ECO:0007669"/>
    <property type="project" value="UniProtKB-KW"/>
</dbReference>
<dbReference type="Proteomes" id="UP000001068">
    <property type="component" value="Chromosome"/>
</dbReference>
<gene>
    <name evidence="2" type="ordered locus">Desmu_1071</name>
</gene>
<dbReference type="KEGG" id="dmu:Desmu_1071"/>
<dbReference type="Gene3D" id="1.10.3210.50">
    <property type="match status" value="1"/>
</dbReference>
<evidence type="ECO:0000313" key="3">
    <source>
        <dbReference type="Proteomes" id="UP000001068"/>
    </source>
</evidence>
<dbReference type="SMART" id="SM00471">
    <property type="entry name" value="HDc"/>
    <property type="match status" value="1"/>
</dbReference>
<dbReference type="eggNOG" id="arCOG01860">
    <property type="taxonomic scope" value="Archaea"/>
</dbReference>
<evidence type="ECO:0000259" key="1">
    <source>
        <dbReference type="PROSITE" id="PS51831"/>
    </source>
</evidence>
<dbReference type="PROSITE" id="PS51831">
    <property type="entry name" value="HD"/>
    <property type="match status" value="1"/>
</dbReference>
<sequence length="205" mass="22904">MEPVGLVEKICRALYDTSLEHGWPHVERVLGYSLKIAREGGVVVDEELLKLAVFLHDLGRMIGEPHAYYSALAAEELLVELGLPRDRVEAVVDAIKAHSFSFNRSGASGSTLSMILSDADKLDALGLIGFIRVFLYGERHGRSLEESLKHFDEKILRLEGLMRLEYSRRLARCLSERTRFLLSMLGEELRQECNAGSTSASLSID</sequence>
<dbReference type="PANTHER" id="PTHR33594">
    <property type="entry name" value="SUPERFAMILY HYDROLASE, PUTATIVE (AFU_ORTHOLOGUE AFUA_1G03035)-RELATED"/>
    <property type="match status" value="1"/>
</dbReference>